<dbReference type="PANTHER" id="PTHR30346:SF0">
    <property type="entry name" value="HCA OPERON TRANSCRIPTIONAL ACTIVATOR HCAR"/>
    <property type="match status" value="1"/>
</dbReference>
<protein>
    <submittedName>
        <fullName evidence="7">LysR family transcriptional regulator</fullName>
    </submittedName>
</protein>
<evidence type="ECO:0000256" key="5">
    <source>
        <dbReference type="SAM" id="MobiDB-lite"/>
    </source>
</evidence>
<keyword evidence="4" id="KW-0804">Transcription</keyword>
<evidence type="ECO:0000313" key="7">
    <source>
        <dbReference type="EMBL" id="MFC4334135.1"/>
    </source>
</evidence>
<evidence type="ECO:0000256" key="1">
    <source>
        <dbReference type="ARBA" id="ARBA00009437"/>
    </source>
</evidence>
<accession>A0ABV8TU72</accession>
<feature type="domain" description="HTH lysR-type" evidence="6">
    <location>
        <begin position="1"/>
        <end position="59"/>
    </location>
</feature>
<organism evidence="7 8">
    <name type="scientific">Salininema proteolyticum</name>
    <dbReference type="NCBI Taxonomy" id="1607685"/>
    <lineage>
        <taxon>Bacteria</taxon>
        <taxon>Bacillati</taxon>
        <taxon>Actinomycetota</taxon>
        <taxon>Actinomycetes</taxon>
        <taxon>Glycomycetales</taxon>
        <taxon>Glycomycetaceae</taxon>
        <taxon>Salininema</taxon>
    </lineage>
</organism>
<dbReference type="PANTHER" id="PTHR30346">
    <property type="entry name" value="TRANSCRIPTIONAL DUAL REGULATOR HCAR-RELATED"/>
    <property type="match status" value="1"/>
</dbReference>
<dbReference type="InterPro" id="IPR000847">
    <property type="entry name" value="LysR_HTH_N"/>
</dbReference>
<name>A0ABV8TU72_9ACTN</name>
<dbReference type="InterPro" id="IPR036390">
    <property type="entry name" value="WH_DNA-bd_sf"/>
</dbReference>
<evidence type="ECO:0000256" key="2">
    <source>
        <dbReference type="ARBA" id="ARBA00023015"/>
    </source>
</evidence>
<dbReference type="EMBL" id="JBHSDK010000002">
    <property type="protein sequence ID" value="MFC4334135.1"/>
    <property type="molecule type" value="Genomic_DNA"/>
</dbReference>
<dbReference type="InterPro" id="IPR036388">
    <property type="entry name" value="WH-like_DNA-bd_sf"/>
</dbReference>
<evidence type="ECO:0000256" key="3">
    <source>
        <dbReference type="ARBA" id="ARBA00023125"/>
    </source>
</evidence>
<keyword evidence="2" id="KW-0805">Transcription regulation</keyword>
<evidence type="ECO:0000256" key="4">
    <source>
        <dbReference type="ARBA" id="ARBA00023163"/>
    </source>
</evidence>
<evidence type="ECO:0000313" key="8">
    <source>
        <dbReference type="Proteomes" id="UP001595823"/>
    </source>
</evidence>
<feature type="compositionally biased region" description="Basic and acidic residues" evidence="5">
    <location>
        <begin position="86"/>
        <end position="95"/>
    </location>
</feature>
<sequence>MDIMRHLECFLAVGEELHFGRAAERLGMEQPPLSRRIRRLEEELGAELFDRGGRRTSLTAAGHVLMREAPELLRQYRKLRTLVQRAESDGERPDPPRPWSEIY</sequence>
<reference evidence="8" key="1">
    <citation type="journal article" date="2019" name="Int. J. Syst. Evol. Microbiol.">
        <title>The Global Catalogue of Microorganisms (GCM) 10K type strain sequencing project: providing services to taxonomists for standard genome sequencing and annotation.</title>
        <authorList>
            <consortium name="The Broad Institute Genomics Platform"/>
            <consortium name="The Broad Institute Genome Sequencing Center for Infectious Disease"/>
            <person name="Wu L."/>
            <person name="Ma J."/>
        </authorList>
    </citation>
    <scope>NUCLEOTIDE SEQUENCE [LARGE SCALE GENOMIC DNA]</scope>
    <source>
        <strain evidence="8">IBRC-M 10908</strain>
    </source>
</reference>
<dbReference type="Proteomes" id="UP001595823">
    <property type="component" value="Unassembled WGS sequence"/>
</dbReference>
<keyword evidence="3" id="KW-0238">DNA-binding</keyword>
<dbReference type="RefSeq" id="WP_380617867.1">
    <property type="nucleotide sequence ID" value="NZ_JBHSDK010000002.1"/>
</dbReference>
<dbReference type="PRINTS" id="PR00039">
    <property type="entry name" value="HTHLYSR"/>
</dbReference>
<dbReference type="Gene3D" id="1.10.10.10">
    <property type="entry name" value="Winged helix-like DNA-binding domain superfamily/Winged helix DNA-binding domain"/>
    <property type="match status" value="1"/>
</dbReference>
<comment type="caution">
    <text evidence="7">The sequence shown here is derived from an EMBL/GenBank/DDBJ whole genome shotgun (WGS) entry which is preliminary data.</text>
</comment>
<dbReference type="Pfam" id="PF00126">
    <property type="entry name" value="HTH_1"/>
    <property type="match status" value="1"/>
</dbReference>
<comment type="similarity">
    <text evidence="1">Belongs to the LysR transcriptional regulatory family.</text>
</comment>
<evidence type="ECO:0000259" key="6">
    <source>
        <dbReference type="PROSITE" id="PS50931"/>
    </source>
</evidence>
<proteinExistence type="inferred from homology"/>
<dbReference type="PROSITE" id="PS50931">
    <property type="entry name" value="HTH_LYSR"/>
    <property type="match status" value="1"/>
</dbReference>
<dbReference type="SUPFAM" id="SSF46785">
    <property type="entry name" value="Winged helix' DNA-binding domain"/>
    <property type="match status" value="1"/>
</dbReference>
<gene>
    <name evidence="7" type="ORF">ACFPET_02870</name>
</gene>
<feature type="region of interest" description="Disordered" evidence="5">
    <location>
        <begin position="84"/>
        <end position="103"/>
    </location>
</feature>
<keyword evidence="8" id="KW-1185">Reference proteome</keyword>